<feature type="domain" description="HTH myb-type" evidence="8">
    <location>
        <begin position="17"/>
        <end position="68"/>
    </location>
</feature>
<feature type="domain" description="Myb-like" evidence="7">
    <location>
        <begin position="69"/>
        <end position="119"/>
    </location>
</feature>
<dbReference type="GO" id="GO:2000037">
    <property type="term" value="P:regulation of stomatal complex patterning"/>
    <property type="evidence" value="ECO:0007669"/>
    <property type="project" value="UniProtKB-ARBA"/>
</dbReference>
<dbReference type="GO" id="GO:0033993">
    <property type="term" value="P:response to lipid"/>
    <property type="evidence" value="ECO:0007669"/>
    <property type="project" value="UniProtKB-ARBA"/>
</dbReference>
<dbReference type="PANTHER" id="PTHR45614:SF76">
    <property type="entry name" value="TRANSCRIPTION FACTOR MYB124"/>
    <property type="match status" value="1"/>
</dbReference>
<dbReference type="GO" id="GO:0000981">
    <property type="term" value="F:DNA-binding transcription factor activity, RNA polymerase II-specific"/>
    <property type="evidence" value="ECO:0007669"/>
    <property type="project" value="TreeGrafter"/>
</dbReference>
<dbReference type="GO" id="GO:0010444">
    <property type="term" value="P:guard mother cell differentiation"/>
    <property type="evidence" value="ECO:0007669"/>
    <property type="project" value="UniProtKB-ARBA"/>
</dbReference>
<dbReference type="GO" id="GO:0009629">
    <property type="term" value="P:response to gravity"/>
    <property type="evidence" value="ECO:0007669"/>
    <property type="project" value="UniProtKB-ARBA"/>
</dbReference>
<feature type="region of interest" description="Disordered" evidence="6">
    <location>
        <begin position="316"/>
        <end position="342"/>
    </location>
</feature>
<feature type="compositionally biased region" description="Polar residues" evidence="6">
    <location>
        <begin position="332"/>
        <end position="342"/>
    </location>
</feature>
<dbReference type="GO" id="GO:0032875">
    <property type="term" value="P:regulation of DNA endoreduplication"/>
    <property type="evidence" value="ECO:0007669"/>
    <property type="project" value="UniProtKB-ARBA"/>
</dbReference>
<dbReference type="GO" id="GO:0010235">
    <property type="term" value="P:guard mother cell cytokinesis"/>
    <property type="evidence" value="ECO:0007669"/>
    <property type="project" value="UniProtKB-ARBA"/>
</dbReference>
<evidence type="ECO:0000256" key="2">
    <source>
        <dbReference type="ARBA" id="ARBA00022737"/>
    </source>
</evidence>
<dbReference type="GO" id="GO:0048364">
    <property type="term" value="P:root development"/>
    <property type="evidence" value="ECO:0007669"/>
    <property type="project" value="UniProtKB-ARBA"/>
</dbReference>
<dbReference type="PROSITE" id="PS50090">
    <property type="entry name" value="MYB_LIKE"/>
    <property type="match status" value="2"/>
</dbReference>
<comment type="subunit">
    <text evidence="5">Interacts with RBR1.</text>
</comment>
<dbReference type="GO" id="GO:1901002">
    <property type="term" value="P:positive regulation of response to salt stress"/>
    <property type="evidence" value="ECO:0007669"/>
    <property type="project" value="UniProtKB-ARBA"/>
</dbReference>
<dbReference type="PANTHER" id="PTHR45614">
    <property type="entry name" value="MYB PROTEIN-RELATED"/>
    <property type="match status" value="1"/>
</dbReference>
<dbReference type="CDD" id="cd00167">
    <property type="entry name" value="SANT"/>
    <property type="match status" value="2"/>
</dbReference>
<evidence type="ECO:0000313" key="9">
    <source>
        <dbReference type="EnsemblPlants" id="Kaladp0047s0273.1.v1.1"/>
    </source>
</evidence>
<name>A0A7N0TWC1_KALFE</name>
<dbReference type="GO" id="GO:0009554">
    <property type="term" value="P:megasporogenesis"/>
    <property type="evidence" value="ECO:0007669"/>
    <property type="project" value="UniProtKB-ARBA"/>
</dbReference>
<dbReference type="GO" id="GO:0000978">
    <property type="term" value="F:RNA polymerase II cis-regulatory region sequence-specific DNA binding"/>
    <property type="evidence" value="ECO:0007669"/>
    <property type="project" value="TreeGrafter"/>
</dbReference>
<dbReference type="EnsemblPlants" id="Kaladp0047s0273.1.v1.1">
    <property type="protein sequence ID" value="Kaladp0047s0273.1.v1.1"/>
    <property type="gene ID" value="Kaladp0047s0273.v1.1"/>
</dbReference>
<keyword evidence="2" id="KW-0677">Repeat</keyword>
<dbReference type="InterPro" id="IPR050560">
    <property type="entry name" value="MYB_TF"/>
</dbReference>
<keyword evidence="4" id="KW-0539">Nucleus</keyword>
<dbReference type="InterPro" id="IPR001005">
    <property type="entry name" value="SANT/Myb"/>
</dbReference>
<evidence type="ECO:0000256" key="3">
    <source>
        <dbReference type="ARBA" id="ARBA00023125"/>
    </source>
</evidence>
<evidence type="ECO:0000259" key="8">
    <source>
        <dbReference type="PROSITE" id="PS51294"/>
    </source>
</evidence>
<organism evidence="9 10">
    <name type="scientific">Kalanchoe fedtschenkoi</name>
    <name type="common">Lavender scallops</name>
    <name type="synonym">South American air plant</name>
    <dbReference type="NCBI Taxonomy" id="63787"/>
    <lineage>
        <taxon>Eukaryota</taxon>
        <taxon>Viridiplantae</taxon>
        <taxon>Streptophyta</taxon>
        <taxon>Embryophyta</taxon>
        <taxon>Tracheophyta</taxon>
        <taxon>Spermatophyta</taxon>
        <taxon>Magnoliopsida</taxon>
        <taxon>eudicotyledons</taxon>
        <taxon>Gunneridae</taxon>
        <taxon>Pentapetalae</taxon>
        <taxon>Saxifragales</taxon>
        <taxon>Crassulaceae</taxon>
        <taxon>Kalanchoe</taxon>
    </lineage>
</organism>
<sequence length="473" mass="52941">MKRKSNSVEGEGEGEKHKERHIVTWTQEEDDLLREQITTHGTENWSIIASKFNDKTTRQCRRRWYTYLNCDFKKGGWTPEEDMLLCEAQKLYGNKWTEIAKVVSGRTDNAVKNRFSTLCKKRAKCEAVADENSNVSVNVKATKILSQESNADEPQNTTAPLMIRQRHLPGLSGNYNLENASLRGCETAMTNKQRTPLSVLGQNILNAGYSSATRNKSSGKNTLCDEAAMDKTNGESFLKKDDPKIFALLQQAELLSSLAQKVNAEKTEKSLEDAWKVFQDYLNKNKENEVQGSQISDMDLHLEDFKDLLEDLRSSNEISQPSSWRQPDQYESPLSSEYSTGSTLVSNAAAELPEGGFERMNINAKDGDNKTERRILLDQTANQAVSDDADQQHVPKKNNVVVSASSSTDFSSPPHVTPIFRSIAAEIPSPKFSESERNFLMKALGMESDSRPNSNLNSSNISPSCKRALLHSL</sequence>
<dbReference type="InterPro" id="IPR017930">
    <property type="entry name" value="Myb_dom"/>
</dbReference>
<dbReference type="GO" id="GO:0010376">
    <property type="term" value="P:stomatal complex formation"/>
    <property type="evidence" value="ECO:0007669"/>
    <property type="project" value="UniProtKB-ARBA"/>
</dbReference>
<feature type="compositionally biased region" description="Polar residues" evidence="6">
    <location>
        <begin position="316"/>
        <end position="326"/>
    </location>
</feature>
<comment type="subcellular location">
    <subcellularLocation>
        <location evidence="1">Nucleus</location>
    </subcellularLocation>
</comment>
<dbReference type="SMART" id="SM00717">
    <property type="entry name" value="SANT"/>
    <property type="match status" value="2"/>
</dbReference>
<proteinExistence type="predicted"/>
<dbReference type="GO" id="GO:0010052">
    <property type="term" value="P:guard cell differentiation"/>
    <property type="evidence" value="ECO:0007669"/>
    <property type="project" value="UniProtKB-ARBA"/>
</dbReference>
<dbReference type="GO" id="GO:1902584">
    <property type="term" value="P:positive regulation of response to water deprivation"/>
    <property type="evidence" value="ECO:0007669"/>
    <property type="project" value="UniProtKB-ARBA"/>
</dbReference>
<keyword evidence="3" id="KW-0238">DNA-binding</keyword>
<dbReference type="Pfam" id="PF13921">
    <property type="entry name" value="Myb_DNA-bind_6"/>
    <property type="match status" value="1"/>
</dbReference>
<protein>
    <submittedName>
        <fullName evidence="9">Uncharacterized protein</fullName>
    </submittedName>
</protein>
<dbReference type="GO" id="GO:0005634">
    <property type="term" value="C:nucleus"/>
    <property type="evidence" value="ECO:0007669"/>
    <property type="project" value="UniProtKB-SubCell"/>
</dbReference>
<feature type="domain" description="HTH myb-type" evidence="8">
    <location>
        <begin position="69"/>
        <end position="123"/>
    </location>
</feature>
<dbReference type="Proteomes" id="UP000594263">
    <property type="component" value="Unplaced"/>
</dbReference>
<evidence type="ECO:0000259" key="7">
    <source>
        <dbReference type="PROSITE" id="PS50090"/>
    </source>
</evidence>
<dbReference type="InterPro" id="IPR009057">
    <property type="entry name" value="Homeodomain-like_sf"/>
</dbReference>
<dbReference type="PROSITE" id="PS51294">
    <property type="entry name" value="HTH_MYB"/>
    <property type="match status" value="2"/>
</dbReference>
<dbReference type="FunFam" id="1.10.10.60:FF:000355">
    <property type="entry name" value="Transcription factor MYB124"/>
    <property type="match status" value="1"/>
</dbReference>
<keyword evidence="10" id="KW-1185">Reference proteome</keyword>
<evidence type="ECO:0000256" key="6">
    <source>
        <dbReference type="SAM" id="MobiDB-lite"/>
    </source>
</evidence>
<dbReference type="Gene3D" id="1.10.10.60">
    <property type="entry name" value="Homeodomain-like"/>
    <property type="match status" value="2"/>
</dbReference>
<dbReference type="GO" id="GO:1902806">
    <property type="term" value="P:regulation of cell cycle G1/S phase transition"/>
    <property type="evidence" value="ECO:0007669"/>
    <property type="project" value="UniProtKB-ARBA"/>
</dbReference>
<dbReference type="SUPFAM" id="SSF46689">
    <property type="entry name" value="Homeodomain-like"/>
    <property type="match status" value="1"/>
</dbReference>
<evidence type="ECO:0000256" key="5">
    <source>
        <dbReference type="ARBA" id="ARBA00063045"/>
    </source>
</evidence>
<accession>A0A7N0TWC1</accession>
<dbReference type="OMA" id="QPCWRQM"/>
<dbReference type="GO" id="GO:0050891">
    <property type="term" value="P:multicellular organismal-level water homeostasis"/>
    <property type="evidence" value="ECO:0007669"/>
    <property type="project" value="UniProtKB-ARBA"/>
</dbReference>
<dbReference type="GO" id="GO:1901333">
    <property type="term" value="P:positive regulation of lateral root development"/>
    <property type="evidence" value="ECO:0007669"/>
    <property type="project" value="UniProtKB-ARBA"/>
</dbReference>
<dbReference type="GO" id="GO:0009725">
    <property type="term" value="P:response to hormone"/>
    <property type="evidence" value="ECO:0007669"/>
    <property type="project" value="UniProtKB-ARBA"/>
</dbReference>
<reference evidence="9" key="1">
    <citation type="submission" date="2021-01" db="UniProtKB">
        <authorList>
            <consortium name="EnsemblPlants"/>
        </authorList>
    </citation>
    <scope>IDENTIFICATION</scope>
</reference>
<evidence type="ECO:0000256" key="4">
    <source>
        <dbReference type="ARBA" id="ARBA00023242"/>
    </source>
</evidence>
<feature type="domain" description="Myb-like" evidence="7">
    <location>
        <begin position="25"/>
        <end position="68"/>
    </location>
</feature>
<evidence type="ECO:0000256" key="1">
    <source>
        <dbReference type="ARBA" id="ARBA00004123"/>
    </source>
</evidence>
<evidence type="ECO:0000313" key="10">
    <source>
        <dbReference type="Proteomes" id="UP000594263"/>
    </source>
</evidence>
<dbReference type="Gramene" id="Kaladp0047s0273.1.v1.1">
    <property type="protein sequence ID" value="Kaladp0047s0273.1.v1.1"/>
    <property type="gene ID" value="Kaladp0047s0273.v1.1"/>
</dbReference>
<dbReference type="AlphaFoldDB" id="A0A7N0TWC1"/>